<comment type="caution">
    <text evidence="1">The sequence shown here is derived from an EMBL/GenBank/DDBJ whole genome shotgun (WGS) entry which is preliminary data.</text>
</comment>
<dbReference type="AlphaFoldDB" id="A0A4C1YS43"/>
<sequence length="110" mass="11955">MSLKEGDLDHQLFLAYKGFGCGSFIRVLNSYGNDFAGKSNPGAVKSRSGPGQPPIVDSQPTLLENITDIAIHGSTAVECRRTGTIRSYLTLPDPHERLLLMGFQIFRSGT</sequence>
<evidence type="ECO:0000313" key="1">
    <source>
        <dbReference type="EMBL" id="GBP77155.1"/>
    </source>
</evidence>
<accession>A0A4C1YS43</accession>
<reference evidence="1 2" key="1">
    <citation type="journal article" date="2019" name="Commun. Biol.">
        <title>The bagworm genome reveals a unique fibroin gene that provides high tensile strength.</title>
        <authorList>
            <person name="Kono N."/>
            <person name="Nakamura H."/>
            <person name="Ohtoshi R."/>
            <person name="Tomita M."/>
            <person name="Numata K."/>
            <person name="Arakawa K."/>
        </authorList>
    </citation>
    <scope>NUCLEOTIDE SEQUENCE [LARGE SCALE GENOMIC DNA]</scope>
</reference>
<dbReference type="OrthoDB" id="2433005at2759"/>
<dbReference type="EMBL" id="BGZK01001319">
    <property type="protein sequence ID" value="GBP77155.1"/>
    <property type="molecule type" value="Genomic_DNA"/>
</dbReference>
<protein>
    <submittedName>
        <fullName evidence="1">Uncharacterized protein</fullName>
    </submittedName>
</protein>
<dbReference type="Proteomes" id="UP000299102">
    <property type="component" value="Unassembled WGS sequence"/>
</dbReference>
<keyword evidence="2" id="KW-1185">Reference proteome</keyword>
<name>A0A4C1YS43_EUMVA</name>
<gene>
    <name evidence="1" type="ORF">EVAR_38734_1</name>
</gene>
<organism evidence="1 2">
    <name type="scientific">Eumeta variegata</name>
    <name type="common">Bagworm moth</name>
    <name type="synonym">Eumeta japonica</name>
    <dbReference type="NCBI Taxonomy" id="151549"/>
    <lineage>
        <taxon>Eukaryota</taxon>
        <taxon>Metazoa</taxon>
        <taxon>Ecdysozoa</taxon>
        <taxon>Arthropoda</taxon>
        <taxon>Hexapoda</taxon>
        <taxon>Insecta</taxon>
        <taxon>Pterygota</taxon>
        <taxon>Neoptera</taxon>
        <taxon>Endopterygota</taxon>
        <taxon>Lepidoptera</taxon>
        <taxon>Glossata</taxon>
        <taxon>Ditrysia</taxon>
        <taxon>Tineoidea</taxon>
        <taxon>Psychidae</taxon>
        <taxon>Oiketicinae</taxon>
        <taxon>Eumeta</taxon>
    </lineage>
</organism>
<proteinExistence type="predicted"/>
<evidence type="ECO:0000313" key="2">
    <source>
        <dbReference type="Proteomes" id="UP000299102"/>
    </source>
</evidence>